<evidence type="ECO:0000313" key="2">
    <source>
        <dbReference type="EMBL" id="ORY41756.1"/>
    </source>
</evidence>
<feature type="region of interest" description="Disordered" evidence="1">
    <location>
        <begin position="1"/>
        <end position="29"/>
    </location>
</feature>
<comment type="caution">
    <text evidence="2">The sequence shown here is derived from an EMBL/GenBank/DDBJ whole genome shotgun (WGS) entry which is preliminary data.</text>
</comment>
<evidence type="ECO:0008006" key="4">
    <source>
        <dbReference type="Google" id="ProtNLM"/>
    </source>
</evidence>
<name>A0A1Y2C482_9BASI</name>
<reference evidence="2 3" key="1">
    <citation type="submission" date="2016-07" db="EMBL/GenBank/DDBJ databases">
        <title>Pervasive Adenine N6-methylation of Active Genes in Fungi.</title>
        <authorList>
            <consortium name="DOE Joint Genome Institute"/>
            <person name="Mondo S.J."/>
            <person name="Dannebaum R.O."/>
            <person name="Kuo R.C."/>
            <person name="Labutti K."/>
            <person name="Haridas S."/>
            <person name="Kuo A."/>
            <person name="Salamov A."/>
            <person name="Ahrendt S.R."/>
            <person name="Lipzen A."/>
            <person name="Sullivan W."/>
            <person name="Andreopoulos W.B."/>
            <person name="Clum A."/>
            <person name="Lindquist E."/>
            <person name="Daum C."/>
            <person name="Ramamoorthy G.K."/>
            <person name="Gryganskyi A."/>
            <person name="Culley D."/>
            <person name="Magnuson J.K."/>
            <person name="James T.Y."/>
            <person name="O'Malley M.A."/>
            <person name="Stajich J.E."/>
            <person name="Spatafora J.W."/>
            <person name="Visel A."/>
            <person name="Grigoriev I.V."/>
        </authorList>
    </citation>
    <scope>NUCLEOTIDE SEQUENCE [LARGE SCALE GENOMIC DNA]</scope>
    <source>
        <strain evidence="2 3">62-1032</strain>
    </source>
</reference>
<dbReference type="InParanoid" id="A0A1Y2C482"/>
<organism evidence="2 3">
    <name type="scientific">Leucosporidium creatinivorum</name>
    <dbReference type="NCBI Taxonomy" id="106004"/>
    <lineage>
        <taxon>Eukaryota</taxon>
        <taxon>Fungi</taxon>
        <taxon>Dikarya</taxon>
        <taxon>Basidiomycota</taxon>
        <taxon>Pucciniomycotina</taxon>
        <taxon>Microbotryomycetes</taxon>
        <taxon>Leucosporidiales</taxon>
        <taxon>Leucosporidium</taxon>
    </lineage>
</organism>
<protein>
    <recommendedName>
        <fullName evidence="4">Nnf1-domain-containing protein</fullName>
    </recommendedName>
</protein>
<accession>A0A1Y2C482</accession>
<keyword evidence="3" id="KW-1185">Reference proteome</keyword>
<gene>
    <name evidence="2" type="ORF">BCR35DRAFT_311333</name>
</gene>
<dbReference type="EMBL" id="MCGR01000135">
    <property type="protein sequence ID" value="ORY41756.1"/>
    <property type="molecule type" value="Genomic_DNA"/>
</dbReference>
<feature type="compositionally biased region" description="Low complexity" evidence="1">
    <location>
        <begin position="11"/>
        <end position="24"/>
    </location>
</feature>
<proteinExistence type="predicted"/>
<evidence type="ECO:0000313" key="3">
    <source>
        <dbReference type="Proteomes" id="UP000193467"/>
    </source>
</evidence>
<dbReference type="AlphaFoldDB" id="A0A1Y2C482"/>
<dbReference type="OrthoDB" id="18453at2759"/>
<sequence>MDVEMAPPAPVASTSAAPAPASAPSVPPGRRAKLTEEALLAASRKVIKVLTTQSMRQSFSEIAAVFEDPSVYGPEEGKQQFEVLMEGLKEIVVGHYGKGIPLAWADMCERYSFIERANELDLVVEKAKQAKKEGAAPRNLYQLGADGQITIPNSTIPVLRTAASELREKRLALAEQNTATYDRISKSQATVTRMEGQLKDILDDFAKAMDILKSVDDQAIAELQDQLLEAVPVDGA</sequence>
<evidence type="ECO:0000256" key="1">
    <source>
        <dbReference type="SAM" id="MobiDB-lite"/>
    </source>
</evidence>
<dbReference type="Proteomes" id="UP000193467">
    <property type="component" value="Unassembled WGS sequence"/>
</dbReference>